<keyword evidence="7" id="KW-1185">Reference proteome</keyword>
<dbReference type="Proteomes" id="UP000677117">
    <property type="component" value="Chromosome"/>
</dbReference>
<evidence type="ECO:0000313" key="6">
    <source>
        <dbReference type="EMBL" id="QWQ31463.1"/>
    </source>
</evidence>
<reference evidence="6" key="1">
    <citation type="submission" date="2021-06" db="EMBL/GenBank/DDBJ databases">
        <title>An adapted protocol for Saccharibacteria cultivation: two new species join this phylum of Candidate Phyla Radiations.</title>
        <authorList>
            <person name="Ibrahim A."/>
            <person name="Maatouk M."/>
            <person name="Raoult D."/>
            <person name="Bittar F."/>
        </authorList>
    </citation>
    <scope>NUCLEOTIDE SEQUENCE</scope>
    <source>
        <strain evidence="6">IHU2</strain>
    </source>
</reference>
<dbReference type="GO" id="GO:0098796">
    <property type="term" value="C:membrane protein complex"/>
    <property type="evidence" value="ECO:0007669"/>
    <property type="project" value="UniProtKB-ARBA"/>
</dbReference>
<gene>
    <name evidence="6" type="ORF">KOY49_00240</name>
</gene>
<dbReference type="InterPro" id="IPR003439">
    <property type="entry name" value="ABC_transporter-like_ATP-bd"/>
</dbReference>
<keyword evidence="3 6" id="KW-0067">ATP-binding</keyword>
<keyword evidence="2" id="KW-0547">Nucleotide-binding</keyword>
<dbReference type="CDD" id="cd03255">
    <property type="entry name" value="ABC_MJ0796_LolCDE_FtsE"/>
    <property type="match status" value="1"/>
</dbReference>
<feature type="domain" description="ABC transporter" evidence="5">
    <location>
        <begin position="9"/>
        <end position="247"/>
    </location>
</feature>
<evidence type="ECO:0000256" key="1">
    <source>
        <dbReference type="ARBA" id="ARBA00022448"/>
    </source>
</evidence>
<dbReference type="InterPro" id="IPR027417">
    <property type="entry name" value="P-loop_NTPase"/>
</dbReference>
<dbReference type="KEGG" id="mvl:KOY49_00240"/>
<dbReference type="AlphaFoldDB" id="A0A8F1SAD1"/>
<evidence type="ECO:0000313" key="7">
    <source>
        <dbReference type="Proteomes" id="UP000677117"/>
    </source>
</evidence>
<dbReference type="InterPro" id="IPR017911">
    <property type="entry name" value="MacB-like_ATP-bd"/>
</dbReference>
<evidence type="ECO:0000256" key="3">
    <source>
        <dbReference type="ARBA" id="ARBA00022840"/>
    </source>
</evidence>
<dbReference type="EMBL" id="CP076459">
    <property type="protein sequence ID" value="QWQ31463.1"/>
    <property type="molecule type" value="Genomic_DNA"/>
</dbReference>
<dbReference type="InterPro" id="IPR003593">
    <property type="entry name" value="AAA+_ATPase"/>
</dbReference>
<dbReference type="SUPFAM" id="SSF52540">
    <property type="entry name" value="P-loop containing nucleoside triphosphate hydrolases"/>
    <property type="match status" value="1"/>
</dbReference>
<evidence type="ECO:0000256" key="4">
    <source>
        <dbReference type="SAM" id="MobiDB-lite"/>
    </source>
</evidence>
<feature type="region of interest" description="Disordered" evidence="4">
    <location>
        <begin position="228"/>
        <end position="264"/>
    </location>
</feature>
<dbReference type="InterPro" id="IPR015854">
    <property type="entry name" value="ABC_transpr_LolD-like"/>
</dbReference>
<accession>A0A8F1SAD1</accession>
<dbReference type="PANTHER" id="PTHR24220:SF86">
    <property type="entry name" value="ABC TRANSPORTER ABCH.1"/>
    <property type="match status" value="1"/>
</dbReference>
<protein>
    <submittedName>
        <fullName evidence="6">ABC transporter ATP-binding protein</fullName>
    </submittedName>
</protein>
<proteinExistence type="predicted"/>
<dbReference type="GO" id="GO:0016887">
    <property type="term" value="F:ATP hydrolysis activity"/>
    <property type="evidence" value="ECO:0007669"/>
    <property type="project" value="InterPro"/>
</dbReference>
<dbReference type="GO" id="GO:0022857">
    <property type="term" value="F:transmembrane transporter activity"/>
    <property type="evidence" value="ECO:0007669"/>
    <property type="project" value="TreeGrafter"/>
</dbReference>
<keyword evidence="1" id="KW-0813">Transport</keyword>
<dbReference type="Gene3D" id="3.40.50.300">
    <property type="entry name" value="P-loop containing nucleotide triphosphate hydrolases"/>
    <property type="match status" value="1"/>
</dbReference>
<feature type="compositionally biased region" description="Basic and acidic residues" evidence="4">
    <location>
        <begin position="240"/>
        <end position="250"/>
    </location>
</feature>
<dbReference type="FunFam" id="3.40.50.300:FF:000032">
    <property type="entry name" value="Export ABC transporter ATP-binding protein"/>
    <property type="match status" value="1"/>
</dbReference>
<dbReference type="PROSITE" id="PS50893">
    <property type="entry name" value="ABC_TRANSPORTER_2"/>
    <property type="match status" value="1"/>
</dbReference>
<organism evidence="6 7">
    <name type="scientific">Candidatus Minimicrobia vallesae</name>
    <dbReference type="NCBI Taxonomy" id="2841264"/>
    <lineage>
        <taxon>Bacteria</taxon>
        <taxon>Candidatus Saccharimonadota</taxon>
        <taxon>Candidatus Saccharimonadota incertae sedis</taxon>
        <taxon>Candidatus Minimicrobia</taxon>
    </lineage>
</organism>
<dbReference type="GO" id="GO:0005886">
    <property type="term" value="C:plasma membrane"/>
    <property type="evidence" value="ECO:0007669"/>
    <property type="project" value="TreeGrafter"/>
</dbReference>
<dbReference type="GO" id="GO:0005524">
    <property type="term" value="F:ATP binding"/>
    <property type="evidence" value="ECO:0007669"/>
    <property type="project" value="UniProtKB-KW"/>
</dbReference>
<feature type="compositionally biased region" description="Basic residues" evidence="4">
    <location>
        <begin position="251"/>
        <end position="264"/>
    </location>
</feature>
<name>A0A8F1SAD1_9BACT</name>
<dbReference type="Pfam" id="PF00005">
    <property type="entry name" value="ABC_tran"/>
    <property type="match status" value="1"/>
</dbReference>
<dbReference type="PANTHER" id="PTHR24220">
    <property type="entry name" value="IMPORT ATP-BINDING PROTEIN"/>
    <property type="match status" value="1"/>
</dbReference>
<evidence type="ECO:0000256" key="2">
    <source>
        <dbReference type="ARBA" id="ARBA00022741"/>
    </source>
</evidence>
<evidence type="ECO:0000259" key="5">
    <source>
        <dbReference type="PROSITE" id="PS50893"/>
    </source>
</evidence>
<dbReference type="SMART" id="SM00382">
    <property type="entry name" value="AAA"/>
    <property type="match status" value="1"/>
</dbReference>
<sequence>MKETIPPRIRLVNVTKKFGFGDAEIRALDNVDLTVKKGEFIAIMGPSGCGKTTLLNTLGLLDQPSEGEYYLDDVAVDNLSSRRRAKIRSKHIGFVFQNFNLIPRLTVIENVALPLTYKGLGKVKRLQEASRILKTFHLGQREYYMPHQLSGGQVQRVAIARALVNSPSIILADEPTGNLDSKSSHLIMEELSDLHRRGNTIIMVTHNPELTHYASRVITMLDGKIDTDEHKEKRKFTKKLIVDDEKEEKPKKQKSSKKSRAKKS</sequence>
<dbReference type="RefSeq" id="WP_129634543.1">
    <property type="nucleotide sequence ID" value="NZ_CP076459.1"/>
</dbReference>